<evidence type="ECO:0000259" key="3">
    <source>
        <dbReference type="PROSITE" id="PS51272"/>
    </source>
</evidence>
<comment type="caution">
    <text evidence="4">The sequence shown here is derived from an EMBL/GenBank/DDBJ whole genome shotgun (WGS) entry which is preliminary data.</text>
</comment>
<feature type="signal peptide" evidence="2">
    <location>
        <begin position="1"/>
        <end position="27"/>
    </location>
</feature>
<dbReference type="Proteomes" id="UP000030437">
    <property type="component" value="Unassembled WGS sequence"/>
</dbReference>
<evidence type="ECO:0000256" key="2">
    <source>
        <dbReference type="SAM" id="SignalP"/>
    </source>
</evidence>
<protein>
    <submittedName>
        <fullName evidence="4">Transcriptional antiterminator</fullName>
    </submittedName>
</protein>
<keyword evidence="1 2" id="KW-0732">Signal</keyword>
<feature type="domain" description="SLH" evidence="3">
    <location>
        <begin position="608"/>
        <end position="670"/>
    </location>
</feature>
<organism evidence="4 5">
    <name type="scientific">Lysinibacillus odysseyi 34hs-1 = NBRC 100172</name>
    <dbReference type="NCBI Taxonomy" id="1220589"/>
    <lineage>
        <taxon>Bacteria</taxon>
        <taxon>Bacillati</taxon>
        <taxon>Bacillota</taxon>
        <taxon>Bacilli</taxon>
        <taxon>Bacillales</taxon>
        <taxon>Bacillaceae</taxon>
        <taxon>Lysinibacillus</taxon>
    </lineage>
</organism>
<dbReference type="RefSeq" id="WP_036150440.1">
    <property type="nucleotide sequence ID" value="NZ_AVCX01000025.1"/>
</dbReference>
<dbReference type="AlphaFoldDB" id="A0A0A3J012"/>
<sequence length="735" mass="82053">MVVLKKASVLLSATALSIGLLAPVASATTVDERMERLPIQVAQTNAKVTKQDLINRMKELFPTEFSNLTEKDFYMNTGYSYPGDSTVRYELSFSKQLKDQYVYGNLIFAGADLQLEHFYYQPPETKEAFFPAKVSESEAQKIADKMVKQLASAAGYQLSTTDDIYTPSNLTQPVQYTFTYRKAEGDIPVADRYLQVTVQGDGQLIAFYNSGTKKGNFTYDDASKKQDTTAVQTKVQDAIEAQLFYLLTPNYHTGGAEAKLVYRPSSQIVSGVHAVSGDWVTLDGLSASLPKEQKITPIAPQPLPPRQPDITEDQAEQLALSFLQTEIPGVTLTIDSIYETTSYTGKQVYMIQYNYEYAGENIGTTLSIDKATGEIIEYYNIKYDLAAQMKEDQKKGTLSQKDALQQAVDSIKKWAPSYANEYAMPVAEAHYFEHNDSYYFSFPRIVNGLAVEGDQITVNIGAAGDLLGLSIMTYSDVKWPTVADVVSKEEATKQLKESLSLQLQYMNIPNVGNDEHYSLIYQPLFKENSYSMIDAKTGKWLSSNEKEEYPAVEHPTAAQELNHLIRMGALEVDENFNPDAAISKGEALKVLMKSLTYSYDYYPQGELESKFFDNIQPTDELYPLMMAAVAIGILDESDKGLKADAKLSREEVAKWAVRMLNLEAAAKHGDIYQLGYTDAAKVSSDKRGYVALAYAMGLLNAENNQANPQQEMTYAELAKMTVLLANEMKEYNIYR</sequence>
<dbReference type="eggNOG" id="ENOG502ZA5A">
    <property type="taxonomic scope" value="Bacteria"/>
</dbReference>
<feature type="chain" id="PRO_5002014972" evidence="2">
    <location>
        <begin position="28"/>
        <end position="735"/>
    </location>
</feature>
<dbReference type="STRING" id="1220589.CD32_01515"/>
<reference evidence="4 5" key="1">
    <citation type="submission" date="2014-02" db="EMBL/GenBank/DDBJ databases">
        <title>Draft genome sequence of Lysinibacillus odysseyi NBRC 100172.</title>
        <authorList>
            <person name="Zhang F."/>
            <person name="Wang G."/>
            <person name="Zhang L."/>
        </authorList>
    </citation>
    <scope>NUCLEOTIDE SEQUENCE [LARGE SCALE GENOMIC DNA]</scope>
    <source>
        <strain evidence="4 5">NBRC 100172</strain>
    </source>
</reference>
<evidence type="ECO:0000256" key="1">
    <source>
        <dbReference type="ARBA" id="ARBA00022729"/>
    </source>
</evidence>
<accession>A0A0A3J012</accession>
<gene>
    <name evidence="4" type="ORF">CD32_01515</name>
</gene>
<dbReference type="OrthoDB" id="2953630at2"/>
<keyword evidence="5" id="KW-1185">Reference proteome</keyword>
<dbReference type="InterPro" id="IPR032599">
    <property type="entry name" value="YcdB/YcdC_rep_domain"/>
</dbReference>
<dbReference type="EMBL" id="JPVP01000039">
    <property type="protein sequence ID" value="KGR88513.1"/>
    <property type="molecule type" value="Genomic_DNA"/>
</dbReference>
<dbReference type="PROSITE" id="PS51272">
    <property type="entry name" value="SLH"/>
    <property type="match status" value="1"/>
</dbReference>
<dbReference type="Pfam" id="PF16244">
    <property type="entry name" value="DUF4901"/>
    <property type="match status" value="2"/>
</dbReference>
<dbReference type="InterPro" id="IPR001119">
    <property type="entry name" value="SLH_dom"/>
</dbReference>
<proteinExistence type="predicted"/>
<name>A0A0A3J012_9BACI</name>
<evidence type="ECO:0000313" key="4">
    <source>
        <dbReference type="EMBL" id="KGR88513.1"/>
    </source>
</evidence>
<evidence type="ECO:0000313" key="5">
    <source>
        <dbReference type="Proteomes" id="UP000030437"/>
    </source>
</evidence>